<keyword evidence="2" id="KW-0663">Pyridoxal phosphate</keyword>
<evidence type="ECO:0000259" key="3">
    <source>
        <dbReference type="Pfam" id="PF00266"/>
    </source>
</evidence>
<dbReference type="PIRSF" id="PIRSF005572">
    <property type="entry name" value="NifS"/>
    <property type="match status" value="1"/>
</dbReference>
<evidence type="ECO:0000256" key="2">
    <source>
        <dbReference type="ARBA" id="ARBA00022898"/>
    </source>
</evidence>
<evidence type="ECO:0000256" key="1">
    <source>
        <dbReference type="ARBA" id="ARBA00001933"/>
    </source>
</evidence>
<gene>
    <name evidence="4" type="ORF">CFK37_10670</name>
</gene>
<dbReference type="InterPro" id="IPR000192">
    <property type="entry name" value="Aminotrans_V_dom"/>
</dbReference>
<dbReference type="SUPFAM" id="SSF53383">
    <property type="entry name" value="PLP-dependent transferases"/>
    <property type="match status" value="1"/>
</dbReference>
<dbReference type="NCBIfam" id="NF002806">
    <property type="entry name" value="PRK02948.1"/>
    <property type="match status" value="1"/>
</dbReference>
<evidence type="ECO:0000313" key="4">
    <source>
        <dbReference type="EMBL" id="ASK62580.1"/>
    </source>
</evidence>
<organism evidence="4 5">
    <name type="scientific">Virgibacillus phasianinus</name>
    <dbReference type="NCBI Taxonomy" id="2017483"/>
    <lineage>
        <taxon>Bacteria</taxon>
        <taxon>Bacillati</taxon>
        <taxon>Bacillota</taxon>
        <taxon>Bacilli</taxon>
        <taxon>Bacillales</taxon>
        <taxon>Bacillaceae</taxon>
        <taxon>Virgibacillus</taxon>
    </lineage>
</organism>
<comment type="cofactor">
    <cofactor evidence="1">
        <name>pyridoxal 5'-phosphate</name>
        <dbReference type="ChEBI" id="CHEBI:597326"/>
    </cofactor>
</comment>
<dbReference type="GO" id="GO:0031071">
    <property type="term" value="F:cysteine desulfurase activity"/>
    <property type="evidence" value="ECO:0007669"/>
    <property type="project" value="UniProtKB-EC"/>
</dbReference>
<keyword evidence="5" id="KW-1185">Reference proteome</keyword>
<dbReference type="InterPro" id="IPR015424">
    <property type="entry name" value="PyrdxlP-dep_Trfase"/>
</dbReference>
<dbReference type="Gene3D" id="3.90.1150.10">
    <property type="entry name" value="Aspartate Aminotransferase, domain 1"/>
    <property type="match status" value="1"/>
</dbReference>
<keyword evidence="4" id="KW-0808">Transferase</keyword>
<reference evidence="4 5" key="1">
    <citation type="submission" date="2017-07" db="EMBL/GenBank/DDBJ databases">
        <title>Virgibacillus sp. LM2416.</title>
        <authorList>
            <person name="Tak E.J."/>
            <person name="Bae J.-W."/>
        </authorList>
    </citation>
    <scope>NUCLEOTIDE SEQUENCE [LARGE SCALE GENOMIC DNA]</scope>
    <source>
        <strain evidence="4 5">LM2416</strain>
    </source>
</reference>
<dbReference type="KEGG" id="vil:CFK37_10670"/>
<dbReference type="AlphaFoldDB" id="A0A220U3A7"/>
<dbReference type="Proteomes" id="UP000198312">
    <property type="component" value="Chromosome"/>
</dbReference>
<feature type="domain" description="Aminotransferase class V" evidence="3">
    <location>
        <begin position="2"/>
        <end position="361"/>
    </location>
</feature>
<dbReference type="Gene3D" id="3.40.640.10">
    <property type="entry name" value="Type I PLP-dependent aspartate aminotransferase-like (Major domain)"/>
    <property type="match status" value="1"/>
</dbReference>
<dbReference type="EMBL" id="CP022315">
    <property type="protein sequence ID" value="ASK62580.1"/>
    <property type="molecule type" value="Genomic_DNA"/>
</dbReference>
<dbReference type="PANTHER" id="PTHR11601">
    <property type="entry name" value="CYSTEINE DESULFURYLASE FAMILY MEMBER"/>
    <property type="match status" value="1"/>
</dbReference>
<protein>
    <submittedName>
        <fullName evidence="4">Cysteine desulfurase</fullName>
        <ecNumber evidence="4">2.8.1.7</ecNumber>
    </submittedName>
</protein>
<sequence length="381" mass="41743">MIYLDYAATTPMSEESLDIFNQVSKSFFGNPNSMHDVGSRASRLLDTSRKELAALLDCPHQGIYFTSGGSESNILALSSLIDAHNGKGNHLITTISEHSSVYHFFKKMENAGFDVTYLPLDEHGQVQLDSVRKAIRKTTILASIQYGNSEIGTIHPIESIGTLLHQHQILFHCDAVQAFGKVPISLTTLKIDSLSISSHKLYGPKGVGAVYINPEVKWQAQITNTTHEMGFRPGTVNVPGIAAFVTSAIAVCNDRIKEQGRIDSLRSALMNELKQATVKSHIEGHPTDYLPHILGLRIDGMEGQYVMLEGNRYGIAISTGSACQVGKQEPSRTMKALGYSDSSAKQFIRLSFGKHTTTEDIGKTAETLRYIINKFLQSKGG</sequence>
<accession>A0A220U3A7</accession>
<dbReference type="EC" id="2.8.1.7" evidence="4"/>
<dbReference type="InterPro" id="IPR015421">
    <property type="entry name" value="PyrdxlP-dep_Trfase_major"/>
</dbReference>
<proteinExistence type="predicted"/>
<dbReference type="Pfam" id="PF00266">
    <property type="entry name" value="Aminotran_5"/>
    <property type="match status" value="1"/>
</dbReference>
<name>A0A220U3A7_9BACI</name>
<dbReference type="InterPro" id="IPR016454">
    <property type="entry name" value="Cysteine_dSase"/>
</dbReference>
<dbReference type="InterPro" id="IPR015422">
    <property type="entry name" value="PyrdxlP-dep_Trfase_small"/>
</dbReference>
<dbReference type="PANTHER" id="PTHR11601:SF36">
    <property type="entry name" value="CYSTEINE DESULFURASE NIFS-RELATED"/>
    <property type="match status" value="1"/>
</dbReference>
<dbReference type="OrthoDB" id="9808002at2"/>
<evidence type="ECO:0000313" key="5">
    <source>
        <dbReference type="Proteomes" id="UP000198312"/>
    </source>
</evidence>